<reference evidence="2" key="1">
    <citation type="submission" date="2021-06" db="EMBL/GenBank/DDBJ databases">
        <title>Complete genome sequence of Nocardioides sp. G188.</title>
        <authorList>
            <person name="Im W.-T."/>
        </authorList>
    </citation>
    <scope>NUCLEOTIDE SEQUENCE</scope>
    <source>
        <strain evidence="2">G188</strain>
    </source>
</reference>
<organism evidence="2 3">
    <name type="scientific">Nocardioides panacis</name>
    <dbReference type="NCBI Taxonomy" id="2849501"/>
    <lineage>
        <taxon>Bacteria</taxon>
        <taxon>Bacillati</taxon>
        <taxon>Actinomycetota</taxon>
        <taxon>Actinomycetes</taxon>
        <taxon>Propionibacteriales</taxon>
        <taxon>Nocardioidaceae</taxon>
        <taxon>Nocardioides</taxon>
    </lineage>
</organism>
<feature type="transmembrane region" description="Helical" evidence="1">
    <location>
        <begin position="312"/>
        <end position="332"/>
    </location>
</feature>
<feature type="transmembrane region" description="Helical" evidence="1">
    <location>
        <begin position="161"/>
        <end position="184"/>
    </location>
</feature>
<keyword evidence="1" id="KW-0812">Transmembrane</keyword>
<feature type="transmembrane region" description="Helical" evidence="1">
    <location>
        <begin position="214"/>
        <end position="232"/>
    </location>
</feature>
<feature type="transmembrane region" description="Helical" evidence="1">
    <location>
        <begin position="271"/>
        <end position="300"/>
    </location>
</feature>
<keyword evidence="3" id="KW-1185">Reference proteome</keyword>
<accession>A0A975T0W0</accession>
<feature type="transmembrane region" description="Helical" evidence="1">
    <location>
        <begin position="88"/>
        <end position="107"/>
    </location>
</feature>
<dbReference type="EMBL" id="CP077062">
    <property type="protein sequence ID" value="QWZ09565.1"/>
    <property type="molecule type" value="Genomic_DNA"/>
</dbReference>
<dbReference type="RefSeq" id="WP_216941411.1">
    <property type="nucleotide sequence ID" value="NZ_CP077062.1"/>
</dbReference>
<keyword evidence="1" id="KW-1133">Transmembrane helix</keyword>
<feature type="transmembrane region" description="Helical" evidence="1">
    <location>
        <begin position="451"/>
        <end position="471"/>
    </location>
</feature>
<feature type="transmembrane region" description="Helical" evidence="1">
    <location>
        <begin position="55"/>
        <end position="76"/>
    </location>
</feature>
<protein>
    <submittedName>
        <fullName evidence="2">Uncharacterized protein</fullName>
    </submittedName>
</protein>
<dbReference type="Proteomes" id="UP000683575">
    <property type="component" value="Chromosome"/>
</dbReference>
<proteinExistence type="predicted"/>
<feature type="transmembrane region" description="Helical" evidence="1">
    <location>
        <begin position="417"/>
        <end position="439"/>
    </location>
</feature>
<gene>
    <name evidence="2" type="ORF">KRR39_07375</name>
</gene>
<dbReference type="AlphaFoldDB" id="A0A975T0W0"/>
<evidence type="ECO:0000313" key="3">
    <source>
        <dbReference type="Proteomes" id="UP000683575"/>
    </source>
</evidence>
<name>A0A975T0W0_9ACTN</name>
<feature type="transmembrane region" description="Helical" evidence="1">
    <location>
        <begin position="25"/>
        <end position="43"/>
    </location>
</feature>
<sequence length="608" mass="66302">MADTLLTRPTTVVEQMMPRQLRGRVPVIVLAVAGAALAVWGASTVNAPIASDYGLVAVLPARFWVGVAVLNVAVAIQLARPVVRRPDIVVTLGLLVVVLYGAAAIATGTPRTEVAWRHLGIMKALLGTGTVNPLIDGYFNWPGFFAGLGALLQVTHLPPVALALVAPVLNGLLWMLGVCLVVRALTPQPHHIWLAAWLFTLFNWIDQDYLSPQAFAYFSYLVATGLLLHTLAARPGTTLRSAVSEHGLREGWWTWWSSRTPVERDPRRRVAGLWVVVLLSVVILVSHQLTPFFLLGTVALLTVTGRCWTPRLLPVLGALIVIWLTTGASAYLGGHPVLFVQSAHEVTSATVQDRIRGTAGHLHVIDVRFAMTLGVMALAGLGVLRLWRAGHRDFRPVMLMIFPFLMVPLQSYGGEMLMRATLFALPFAAYYAAVPFLRTERRNGRVTRQQVSVVVLVVAALGSVGVIGARYGNAGFDTFTADEIAGTQALYRLATPGDVLVTPAHPTPWKYRGYLDHDYVVLTEQCGPSTSSDDCYQMVVDRAKESTGGALLMFTRATSEAMRIQGEQRDWSTDGLQSSVAHDPLARLVYKNRDVQIYRVPSTAEMGQ</sequence>
<feature type="transmembrane region" description="Helical" evidence="1">
    <location>
        <begin position="190"/>
        <end position="205"/>
    </location>
</feature>
<evidence type="ECO:0000256" key="1">
    <source>
        <dbReference type="SAM" id="Phobius"/>
    </source>
</evidence>
<dbReference type="KEGG" id="nps:KRR39_07375"/>
<feature type="transmembrane region" description="Helical" evidence="1">
    <location>
        <begin position="369"/>
        <end position="387"/>
    </location>
</feature>
<keyword evidence="1" id="KW-0472">Membrane</keyword>
<evidence type="ECO:0000313" key="2">
    <source>
        <dbReference type="EMBL" id="QWZ09565.1"/>
    </source>
</evidence>